<accession>A0A0C9VY28</accession>
<dbReference type="Proteomes" id="UP000053820">
    <property type="component" value="Unassembled WGS sequence"/>
</dbReference>
<sequence>MANIIRSAKSGSDWTSNDLPAYNIGLHRQPADTFFGYTPNTIPDGIDPAFLTATVPPNGNLSDHTYRLLQYLHLVTHANSGQESAIHDFAKELLRLLGFEERGTLLRSRYYIPFMICGDDRRVAQTDLCLVQGTTTILLVIQEDNTDIGSTLKLLLLSNTTTQFATAVV</sequence>
<reference evidence="1 2" key="1">
    <citation type="submission" date="2014-04" db="EMBL/GenBank/DDBJ databases">
        <title>Evolutionary Origins and Diversification of the Mycorrhizal Mutualists.</title>
        <authorList>
            <consortium name="DOE Joint Genome Institute"/>
            <consortium name="Mycorrhizal Genomics Consortium"/>
            <person name="Kohler A."/>
            <person name="Kuo A."/>
            <person name="Nagy L.G."/>
            <person name="Floudas D."/>
            <person name="Copeland A."/>
            <person name="Barry K.W."/>
            <person name="Cichocki N."/>
            <person name="Veneault-Fourrey C."/>
            <person name="LaButti K."/>
            <person name="Lindquist E.A."/>
            <person name="Lipzen A."/>
            <person name="Lundell T."/>
            <person name="Morin E."/>
            <person name="Murat C."/>
            <person name="Riley R."/>
            <person name="Ohm R."/>
            <person name="Sun H."/>
            <person name="Tunlid A."/>
            <person name="Henrissat B."/>
            <person name="Grigoriev I.V."/>
            <person name="Hibbett D.S."/>
            <person name="Martin F."/>
        </authorList>
    </citation>
    <scope>NUCLEOTIDE SEQUENCE [LARGE SCALE GENOMIC DNA]</scope>
    <source>
        <strain evidence="1 2">MD-312</strain>
    </source>
</reference>
<dbReference type="EMBL" id="KN839960">
    <property type="protein sequence ID" value="KIJ58268.1"/>
    <property type="molecule type" value="Genomic_DNA"/>
</dbReference>
<dbReference type="OrthoDB" id="3258141at2759"/>
<evidence type="ECO:0000313" key="2">
    <source>
        <dbReference type="Proteomes" id="UP000053820"/>
    </source>
</evidence>
<evidence type="ECO:0000313" key="1">
    <source>
        <dbReference type="EMBL" id="KIJ58268.1"/>
    </source>
</evidence>
<dbReference type="HOGENOM" id="CLU_078038_0_1_1"/>
<gene>
    <name evidence="1" type="ORF">HYDPIDRAFT_44541</name>
</gene>
<protein>
    <submittedName>
        <fullName evidence="1">Uncharacterized protein</fullName>
    </submittedName>
</protein>
<keyword evidence="2" id="KW-1185">Reference proteome</keyword>
<organism evidence="1 2">
    <name type="scientific">Hydnomerulius pinastri MD-312</name>
    <dbReference type="NCBI Taxonomy" id="994086"/>
    <lineage>
        <taxon>Eukaryota</taxon>
        <taxon>Fungi</taxon>
        <taxon>Dikarya</taxon>
        <taxon>Basidiomycota</taxon>
        <taxon>Agaricomycotina</taxon>
        <taxon>Agaricomycetes</taxon>
        <taxon>Agaricomycetidae</taxon>
        <taxon>Boletales</taxon>
        <taxon>Boletales incertae sedis</taxon>
        <taxon>Leucogyrophana</taxon>
    </lineage>
</organism>
<proteinExistence type="predicted"/>
<name>A0A0C9VY28_9AGAM</name>
<dbReference type="AlphaFoldDB" id="A0A0C9VY28"/>